<name>A0A1X7M0Q5_9BURK</name>
<dbReference type="EMBL" id="FXAT01000014">
    <property type="protein sequence ID" value="SMG59725.1"/>
    <property type="molecule type" value="Genomic_DNA"/>
</dbReference>
<protein>
    <submittedName>
        <fullName evidence="1">Uncharacterized protein</fullName>
    </submittedName>
</protein>
<dbReference type="AlphaFoldDB" id="A0A1X7M0Q5"/>
<evidence type="ECO:0000313" key="2">
    <source>
        <dbReference type="Proteomes" id="UP000193228"/>
    </source>
</evidence>
<evidence type="ECO:0000313" key="1">
    <source>
        <dbReference type="EMBL" id="SMG59725.1"/>
    </source>
</evidence>
<accession>A0A1X7M0Q5</accession>
<dbReference type="Proteomes" id="UP000193228">
    <property type="component" value="Unassembled WGS sequence"/>
</dbReference>
<organism evidence="1 2">
    <name type="scientific">Paraburkholderia susongensis</name>
    <dbReference type="NCBI Taxonomy" id="1515439"/>
    <lineage>
        <taxon>Bacteria</taxon>
        <taxon>Pseudomonadati</taxon>
        <taxon>Pseudomonadota</taxon>
        <taxon>Betaproteobacteria</taxon>
        <taxon>Burkholderiales</taxon>
        <taxon>Burkholderiaceae</taxon>
        <taxon>Paraburkholderia</taxon>
    </lineage>
</organism>
<dbReference type="STRING" id="1515439.SAMN06265784_1146"/>
<sequence>MAEWISGSIISSLSLALASWVEGSTIMMRFLEIH</sequence>
<keyword evidence="2" id="KW-1185">Reference proteome</keyword>
<gene>
    <name evidence="1" type="ORF">SAMN06265784_1146</name>
</gene>
<proteinExistence type="predicted"/>
<reference evidence="2" key="1">
    <citation type="submission" date="2017-04" db="EMBL/GenBank/DDBJ databases">
        <authorList>
            <person name="Varghese N."/>
            <person name="Submissions S."/>
        </authorList>
    </citation>
    <scope>NUCLEOTIDE SEQUENCE [LARGE SCALE GENOMIC DNA]</scope>
    <source>
        <strain evidence="2">LMG 29540</strain>
    </source>
</reference>